<keyword evidence="16 18" id="KW-0472">Membrane</keyword>
<evidence type="ECO:0000256" key="3">
    <source>
        <dbReference type="ARBA" id="ARBA00007012"/>
    </source>
</evidence>
<feature type="domain" description="NADH:quinone oxidoreductase/Mrp antiporter transmembrane" evidence="19">
    <location>
        <begin position="27"/>
        <end position="287"/>
    </location>
</feature>
<evidence type="ECO:0000259" key="19">
    <source>
        <dbReference type="Pfam" id="PF00361"/>
    </source>
</evidence>
<evidence type="ECO:0000256" key="2">
    <source>
        <dbReference type="ARBA" id="ARBA00004448"/>
    </source>
</evidence>
<keyword evidence="14 18" id="KW-0830">Ubiquinone</keyword>
<dbReference type="InterPro" id="IPR003917">
    <property type="entry name" value="NADH_UbQ_OxRdtase_chain2"/>
</dbReference>
<keyword evidence="7 18" id="KW-0679">Respiratory chain</keyword>
<reference evidence="20" key="1">
    <citation type="submission" date="2013-10" db="EMBL/GenBank/DDBJ databases">
        <authorList>
            <person name="Chen S.I."/>
        </authorList>
    </citation>
    <scope>NUCLEOTIDE SEQUENCE</scope>
</reference>
<dbReference type="PRINTS" id="PR01436">
    <property type="entry name" value="NADHDHGNASE2"/>
</dbReference>
<evidence type="ECO:0000256" key="8">
    <source>
        <dbReference type="ARBA" id="ARBA00022692"/>
    </source>
</evidence>
<keyword evidence="10 18" id="KW-1278">Translocase</keyword>
<dbReference type="GO" id="GO:0005743">
    <property type="term" value="C:mitochondrial inner membrane"/>
    <property type="evidence" value="ECO:0007669"/>
    <property type="project" value="UniProtKB-SubCell"/>
</dbReference>
<evidence type="ECO:0000256" key="10">
    <source>
        <dbReference type="ARBA" id="ARBA00022967"/>
    </source>
</evidence>
<dbReference type="InterPro" id="IPR050175">
    <property type="entry name" value="Complex_I_Subunit_2"/>
</dbReference>
<accession>A0A342CFG3</accession>
<gene>
    <name evidence="20" type="primary">ND2</name>
</gene>
<feature type="transmembrane region" description="Helical" evidence="18">
    <location>
        <begin position="21"/>
        <end position="44"/>
    </location>
</feature>
<evidence type="ECO:0000313" key="20">
    <source>
        <dbReference type="EMBL" id="AHC32039.1"/>
    </source>
</evidence>
<feature type="transmembrane region" description="Helical" evidence="18">
    <location>
        <begin position="139"/>
        <end position="165"/>
    </location>
</feature>
<name>A0A342CFG3_EUBRE</name>
<feature type="transmembrane region" description="Helical" evidence="18">
    <location>
        <begin position="177"/>
        <end position="196"/>
    </location>
</feature>
<feature type="transmembrane region" description="Helical" evidence="18">
    <location>
        <begin position="64"/>
        <end position="83"/>
    </location>
</feature>
<dbReference type="GO" id="GO:0006120">
    <property type="term" value="P:mitochondrial electron transport, NADH to ubiquinone"/>
    <property type="evidence" value="ECO:0007669"/>
    <property type="project" value="InterPro"/>
</dbReference>
<evidence type="ECO:0000256" key="18">
    <source>
        <dbReference type="RuleBase" id="RU003403"/>
    </source>
</evidence>
<keyword evidence="13 18" id="KW-0520">NAD</keyword>
<comment type="similarity">
    <text evidence="3 18">Belongs to the complex I subunit 2 family.</text>
</comment>
<evidence type="ECO:0000256" key="7">
    <source>
        <dbReference type="ARBA" id="ARBA00022660"/>
    </source>
</evidence>
<protein>
    <recommendedName>
        <fullName evidence="5 18">NADH-ubiquinone oxidoreductase chain 2</fullName>
        <ecNumber evidence="4 18">7.1.1.2</ecNumber>
    </recommendedName>
</protein>
<keyword evidence="6" id="KW-0813">Transport</keyword>
<evidence type="ECO:0000256" key="11">
    <source>
        <dbReference type="ARBA" id="ARBA00022982"/>
    </source>
</evidence>
<evidence type="ECO:0000256" key="16">
    <source>
        <dbReference type="ARBA" id="ARBA00023136"/>
    </source>
</evidence>
<evidence type="ECO:0000256" key="4">
    <source>
        <dbReference type="ARBA" id="ARBA00012944"/>
    </source>
</evidence>
<evidence type="ECO:0000256" key="13">
    <source>
        <dbReference type="ARBA" id="ARBA00023027"/>
    </source>
</evidence>
<keyword evidence="9 18" id="KW-0999">Mitochondrion inner membrane</keyword>
<dbReference type="EMBL" id="KF717094">
    <property type="protein sequence ID" value="AHC32039.1"/>
    <property type="molecule type" value="Genomic_DNA"/>
</dbReference>
<dbReference type="PANTHER" id="PTHR46552:SF1">
    <property type="entry name" value="NADH-UBIQUINONE OXIDOREDUCTASE CHAIN 2"/>
    <property type="match status" value="1"/>
</dbReference>
<proteinExistence type="inferred from homology"/>
<keyword evidence="12 18" id="KW-1133">Transmembrane helix</keyword>
<keyword evidence="11 18" id="KW-0249">Electron transport</keyword>
<organism evidence="20">
    <name type="scientific">Eubasilissa regina</name>
    <name type="common">Caddisfly</name>
    <dbReference type="NCBI Taxonomy" id="1435191"/>
    <lineage>
        <taxon>Eukaryota</taxon>
        <taxon>Metazoa</taxon>
        <taxon>Ecdysozoa</taxon>
        <taxon>Arthropoda</taxon>
        <taxon>Hexapoda</taxon>
        <taxon>Insecta</taxon>
        <taxon>Pterygota</taxon>
        <taxon>Neoptera</taxon>
        <taxon>Endopterygota</taxon>
        <taxon>Trichoptera</taxon>
        <taxon>Integripalpia</taxon>
        <taxon>Plenitentoria</taxon>
        <taxon>Phryganeoidea</taxon>
        <taxon>Phryganeidae</taxon>
        <taxon>Phryganeinae</taxon>
        <taxon>Eubasilissa</taxon>
    </lineage>
</organism>
<evidence type="ECO:0000256" key="9">
    <source>
        <dbReference type="ARBA" id="ARBA00022792"/>
    </source>
</evidence>
<feature type="transmembrane region" description="Helical" evidence="18">
    <location>
        <begin position="317"/>
        <end position="339"/>
    </location>
</feature>
<feature type="transmembrane region" description="Helical" evidence="18">
    <location>
        <begin position="202"/>
        <end position="225"/>
    </location>
</feature>
<evidence type="ECO:0000256" key="6">
    <source>
        <dbReference type="ARBA" id="ARBA00022448"/>
    </source>
</evidence>
<dbReference type="GO" id="GO:0008137">
    <property type="term" value="F:NADH dehydrogenase (ubiquinone) activity"/>
    <property type="evidence" value="ECO:0007669"/>
    <property type="project" value="UniProtKB-EC"/>
</dbReference>
<feature type="transmembrane region" description="Helical" evidence="18">
    <location>
        <begin position="237"/>
        <end position="256"/>
    </location>
</feature>
<keyword evidence="8 18" id="KW-0812">Transmembrane</keyword>
<evidence type="ECO:0000256" key="1">
    <source>
        <dbReference type="ARBA" id="ARBA00003257"/>
    </source>
</evidence>
<dbReference type="AlphaFoldDB" id="A0A342CFG3"/>
<keyword evidence="15 18" id="KW-0496">Mitochondrion</keyword>
<dbReference type="InterPro" id="IPR001750">
    <property type="entry name" value="ND/Mrp_TM"/>
</dbReference>
<comment type="function">
    <text evidence="18">Core subunit of the mitochondrial membrane respiratory chain NADH dehydrogenase (Complex I) which catalyzes electron transfer from NADH through the respiratory chain, using ubiquinone as an electron acceptor. Essential for the catalytic activity and assembly of complex I.</text>
</comment>
<evidence type="ECO:0000256" key="17">
    <source>
        <dbReference type="ARBA" id="ARBA00049551"/>
    </source>
</evidence>
<evidence type="ECO:0000256" key="12">
    <source>
        <dbReference type="ARBA" id="ARBA00022989"/>
    </source>
</evidence>
<comment type="catalytic activity">
    <reaction evidence="17 18">
        <text>a ubiquinone + NADH + 5 H(+)(in) = a ubiquinol + NAD(+) + 4 H(+)(out)</text>
        <dbReference type="Rhea" id="RHEA:29091"/>
        <dbReference type="Rhea" id="RHEA-COMP:9565"/>
        <dbReference type="Rhea" id="RHEA-COMP:9566"/>
        <dbReference type="ChEBI" id="CHEBI:15378"/>
        <dbReference type="ChEBI" id="CHEBI:16389"/>
        <dbReference type="ChEBI" id="CHEBI:17976"/>
        <dbReference type="ChEBI" id="CHEBI:57540"/>
        <dbReference type="ChEBI" id="CHEBI:57945"/>
        <dbReference type="EC" id="7.1.1.2"/>
    </reaction>
</comment>
<feature type="transmembrane region" description="Helical" evidence="18">
    <location>
        <begin position="95"/>
        <end position="119"/>
    </location>
</feature>
<geneLocation type="mitochondrion" evidence="20"/>
<feature type="transmembrane region" description="Helical" evidence="18">
    <location>
        <begin position="276"/>
        <end position="297"/>
    </location>
</feature>
<comment type="function">
    <text evidence="1">Core subunit of the mitochondrial membrane respiratory chain NADH dehydrogenase (Complex I) that is believed to belong to the minimal assembly required for catalysis. Complex I functions in the transfer of electrons from NADH to the respiratory chain. The immediate electron acceptor for the enzyme is believed to be ubiquinone.</text>
</comment>
<evidence type="ECO:0000256" key="5">
    <source>
        <dbReference type="ARBA" id="ARBA00021008"/>
    </source>
</evidence>
<dbReference type="PANTHER" id="PTHR46552">
    <property type="entry name" value="NADH-UBIQUINONE OXIDOREDUCTASE CHAIN 2"/>
    <property type="match status" value="1"/>
</dbReference>
<evidence type="ECO:0000256" key="15">
    <source>
        <dbReference type="ARBA" id="ARBA00023128"/>
    </source>
</evidence>
<sequence length="340" mass="40370">MSTNYNYTKLMFFTTMMMSSLFSISSLSFINMWMGMEVNLISFIPLMMNNSNSLSSESMMKYFLIQSLSSANFLLSSIILISMNKWFSYFNWMNFFIFFIMNISLLMKMGAAPLHFWFPKTMKGLSWMNCLILSTWQKIIPMIILSYCYLTMVLTLFIIISVILGSLMGFNQTSLQMILAYSSISHIGWMLTTMMINMNMWLLYFLTYSFLNSILMMMFNFMKIFHLIQIFSSKPSMYINYFIFLNLLSLGGLPPFLGFLPKWLTINFLILNKFYFMNFILIMSSLINLFFYLRIMYSFLMMNYYEIKFNKIFLNKINLMITMSFMSLFGLILFTLILYI</sequence>
<evidence type="ECO:0000256" key="14">
    <source>
        <dbReference type="ARBA" id="ARBA00023075"/>
    </source>
</evidence>
<dbReference type="Pfam" id="PF00361">
    <property type="entry name" value="Proton_antipo_M"/>
    <property type="match status" value="1"/>
</dbReference>
<dbReference type="EC" id="7.1.1.2" evidence="4 18"/>
<comment type="subcellular location">
    <subcellularLocation>
        <location evidence="2 18">Mitochondrion inner membrane</location>
        <topology evidence="2 18">Multi-pass membrane protein</topology>
    </subcellularLocation>
</comment>